<dbReference type="GO" id="GO:0000967">
    <property type="term" value="P:rRNA 5'-end processing"/>
    <property type="evidence" value="ECO:0007669"/>
    <property type="project" value="UniProtKB-UniRule"/>
</dbReference>
<dbReference type="Gene3D" id="3.30.420.140">
    <property type="entry name" value="YqgF/RNase H-like domain"/>
    <property type="match status" value="1"/>
</dbReference>
<evidence type="ECO:0000313" key="7">
    <source>
        <dbReference type="EMBL" id="MBB5641382.1"/>
    </source>
</evidence>
<evidence type="ECO:0000256" key="3">
    <source>
        <dbReference type="ARBA" id="ARBA00022722"/>
    </source>
</evidence>
<feature type="domain" description="YqgF/RNase H-like" evidence="6">
    <location>
        <begin position="1"/>
        <end position="101"/>
    </location>
</feature>
<protein>
    <recommendedName>
        <fullName evidence="5">Putative pre-16S rRNA nuclease</fullName>
        <ecNumber evidence="5">3.1.-.-</ecNumber>
    </recommendedName>
</protein>
<keyword evidence="4 5" id="KW-0378">Hydrolase</keyword>
<dbReference type="InterPro" id="IPR005227">
    <property type="entry name" value="YqgF"/>
</dbReference>
<dbReference type="HAMAP" id="MF_00651">
    <property type="entry name" value="Nuclease_YqgF"/>
    <property type="match status" value="1"/>
</dbReference>
<dbReference type="NCBIfam" id="TIGR00250">
    <property type="entry name" value="RNAse_H_YqgF"/>
    <property type="match status" value="1"/>
</dbReference>
<dbReference type="GO" id="GO:0005829">
    <property type="term" value="C:cytosol"/>
    <property type="evidence" value="ECO:0007669"/>
    <property type="project" value="TreeGrafter"/>
</dbReference>
<comment type="function">
    <text evidence="5">Could be a nuclease involved in processing of the 5'-end of pre-16S rRNA.</text>
</comment>
<evidence type="ECO:0000259" key="6">
    <source>
        <dbReference type="SMART" id="SM00732"/>
    </source>
</evidence>
<dbReference type="GO" id="GO:0004518">
    <property type="term" value="F:nuclease activity"/>
    <property type="evidence" value="ECO:0007669"/>
    <property type="project" value="UniProtKB-KW"/>
</dbReference>
<dbReference type="PANTHER" id="PTHR33317">
    <property type="entry name" value="POLYNUCLEOTIDYL TRANSFERASE, RIBONUCLEASE H-LIKE SUPERFAMILY PROTEIN"/>
    <property type="match status" value="1"/>
</dbReference>
<comment type="similarity">
    <text evidence="5">Belongs to the YqgF HJR family.</text>
</comment>
<dbReference type="AlphaFoldDB" id="A0A7W8ZWD3"/>
<dbReference type="OrthoDB" id="9790539at2"/>
<evidence type="ECO:0000256" key="1">
    <source>
        <dbReference type="ARBA" id="ARBA00022490"/>
    </source>
</evidence>
<dbReference type="InterPro" id="IPR006641">
    <property type="entry name" value="YqgF/RNaseH-like_dom"/>
</dbReference>
<dbReference type="CDD" id="cd16964">
    <property type="entry name" value="YqgF"/>
    <property type="match status" value="1"/>
</dbReference>
<dbReference type="Pfam" id="PF03652">
    <property type="entry name" value="RuvX"/>
    <property type="match status" value="1"/>
</dbReference>
<evidence type="ECO:0000256" key="4">
    <source>
        <dbReference type="ARBA" id="ARBA00022801"/>
    </source>
</evidence>
<dbReference type="Proteomes" id="UP000561726">
    <property type="component" value="Unassembled WGS sequence"/>
</dbReference>
<dbReference type="EC" id="3.1.-.-" evidence="5"/>
<dbReference type="GO" id="GO:0016788">
    <property type="term" value="F:hydrolase activity, acting on ester bonds"/>
    <property type="evidence" value="ECO:0007669"/>
    <property type="project" value="UniProtKB-UniRule"/>
</dbReference>
<reference evidence="7 8" key="1">
    <citation type="submission" date="2020-08" db="EMBL/GenBank/DDBJ databases">
        <title>Sequencing the genomes of 1000 actinobacteria strains.</title>
        <authorList>
            <person name="Klenk H.-P."/>
        </authorList>
    </citation>
    <scope>NUCLEOTIDE SEQUENCE [LARGE SCALE GENOMIC DNA]</scope>
    <source>
        <strain evidence="7 8">DSM 21065</strain>
    </source>
</reference>
<keyword evidence="1 5" id="KW-0963">Cytoplasm</keyword>
<accession>A0A7W8ZWD3</accession>
<dbReference type="InterPro" id="IPR012337">
    <property type="entry name" value="RNaseH-like_sf"/>
</dbReference>
<comment type="caution">
    <text evidence="7">The sequence shown here is derived from an EMBL/GenBank/DDBJ whole genome shotgun (WGS) entry which is preliminary data.</text>
</comment>
<evidence type="ECO:0000256" key="5">
    <source>
        <dbReference type="HAMAP-Rule" id="MF_00651"/>
    </source>
</evidence>
<evidence type="ECO:0000256" key="2">
    <source>
        <dbReference type="ARBA" id="ARBA00022517"/>
    </source>
</evidence>
<gene>
    <name evidence="7" type="ORF">BJ997_001930</name>
</gene>
<name>A0A7W8ZWD3_9MICO</name>
<dbReference type="EMBL" id="JACHBQ010000001">
    <property type="protein sequence ID" value="MBB5641382.1"/>
    <property type="molecule type" value="Genomic_DNA"/>
</dbReference>
<comment type="subcellular location">
    <subcellularLocation>
        <location evidence="5">Cytoplasm</location>
    </subcellularLocation>
</comment>
<keyword evidence="3 5" id="KW-0540">Nuclease</keyword>
<sequence length="152" mass="15885">MRVGVDVGKVRIGVARSDNHGMLAMPVETVSRDHAGVTDVARLVAIVSEYDAVEVIVGLPLALSGNRTASTDDATDFAEILARAVAVPVRLVDERLSTVSAQSALRASGRPAKTQRPVVDQVAATIILQHALDSERSSGRPAGSPVDLTGRP</sequence>
<keyword evidence="2 5" id="KW-0690">Ribosome biogenesis</keyword>
<organism evidence="7 8">
    <name type="scientific">Cryobacterium roopkundense</name>
    <dbReference type="NCBI Taxonomy" id="1001240"/>
    <lineage>
        <taxon>Bacteria</taxon>
        <taxon>Bacillati</taxon>
        <taxon>Actinomycetota</taxon>
        <taxon>Actinomycetes</taxon>
        <taxon>Micrococcales</taxon>
        <taxon>Microbacteriaceae</taxon>
        <taxon>Cryobacterium</taxon>
    </lineage>
</organism>
<dbReference type="SUPFAM" id="SSF53098">
    <property type="entry name" value="Ribonuclease H-like"/>
    <property type="match status" value="1"/>
</dbReference>
<dbReference type="InterPro" id="IPR037027">
    <property type="entry name" value="YqgF/RNaseH-like_dom_sf"/>
</dbReference>
<evidence type="ECO:0000313" key="8">
    <source>
        <dbReference type="Proteomes" id="UP000561726"/>
    </source>
</evidence>
<dbReference type="PANTHER" id="PTHR33317:SF4">
    <property type="entry name" value="POLYNUCLEOTIDYL TRANSFERASE, RIBONUCLEASE H-LIKE SUPERFAMILY PROTEIN"/>
    <property type="match status" value="1"/>
</dbReference>
<dbReference type="SMART" id="SM00732">
    <property type="entry name" value="YqgFc"/>
    <property type="match status" value="1"/>
</dbReference>
<proteinExistence type="inferred from homology"/>